<dbReference type="Proteomes" id="UP000038045">
    <property type="component" value="Unplaced"/>
</dbReference>
<proteinExistence type="predicted"/>
<evidence type="ECO:0000256" key="2">
    <source>
        <dbReference type="SAM" id="MobiDB-lite"/>
    </source>
</evidence>
<name>A0A0N4ZTB9_PARTI</name>
<feature type="region of interest" description="Disordered" evidence="2">
    <location>
        <begin position="192"/>
        <end position="224"/>
    </location>
</feature>
<dbReference type="SUPFAM" id="SSF49354">
    <property type="entry name" value="PapD-like"/>
    <property type="match status" value="1"/>
</dbReference>
<dbReference type="WBParaSite" id="PTRK_0001174800.1">
    <property type="protein sequence ID" value="PTRK_0001174800.1"/>
    <property type="gene ID" value="PTRK_0001174800"/>
</dbReference>
<keyword evidence="1" id="KW-0206">Cytoskeleton</keyword>
<reference evidence="5" key="1">
    <citation type="submission" date="2017-02" db="UniProtKB">
        <authorList>
            <consortium name="WormBaseParasite"/>
        </authorList>
    </citation>
    <scope>IDENTIFICATION</scope>
</reference>
<feature type="compositionally biased region" description="Basic and acidic residues" evidence="2">
    <location>
        <begin position="192"/>
        <end position="202"/>
    </location>
</feature>
<dbReference type="AlphaFoldDB" id="A0A0N4ZTB9"/>
<dbReference type="InterPro" id="IPR013783">
    <property type="entry name" value="Ig-like_fold"/>
</dbReference>
<feature type="domain" description="MSP" evidence="3">
    <location>
        <begin position="269"/>
        <end position="383"/>
    </location>
</feature>
<sequence>MFDQFLEDIFWCFETDLLISGRIIKLFSKKFQINSRTVVKTFLICFVLLLVNKDTAKKSSEIVLLLPAVVLSLFGSFNKIKIHNEIIFVYWTLCSFISIIDPLLEQLTPIYYLLKVISIFSIYLRPLKYGDILTLSVLRKINIVGTIVDRWYNENDGRILMDAGSFDPSSPLNRSQSPNINHRIFVKKNNSDNKEDHIDNKIGKNNNPSSRSEQEDSIKSNKTTTFSTSTIKEDTIYSEVNNKWTSTTKEKDDKMNVTSKEVIYIGSGDLAFSVDNYLSFIKSFTQEVSEYIFLKNFNKTNPVAFIVKTNAAGYIQAIPPNGIIEPQKTLAINIVLKPIPAEFKLQSCIVVIEFNTVPIGTTNFLPDLISGKYKKILKLRHIL</sequence>
<evidence type="ECO:0000259" key="3">
    <source>
        <dbReference type="PROSITE" id="PS50202"/>
    </source>
</evidence>
<evidence type="ECO:0000313" key="4">
    <source>
        <dbReference type="Proteomes" id="UP000038045"/>
    </source>
</evidence>
<evidence type="ECO:0000313" key="5">
    <source>
        <dbReference type="WBParaSite" id="PTRK_0001174800.1"/>
    </source>
</evidence>
<organism evidence="4 5">
    <name type="scientific">Parastrongyloides trichosuri</name>
    <name type="common">Possum-specific nematode worm</name>
    <dbReference type="NCBI Taxonomy" id="131310"/>
    <lineage>
        <taxon>Eukaryota</taxon>
        <taxon>Metazoa</taxon>
        <taxon>Ecdysozoa</taxon>
        <taxon>Nematoda</taxon>
        <taxon>Chromadorea</taxon>
        <taxon>Rhabditida</taxon>
        <taxon>Tylenchina</taxon>
        <taxon>Panagrolaimomorpha</taxon>
        <taxon>Strongyloidoidea</taxon>
        <taxon>Strongyloididae</taxon>
        <taxon>Parastrongyloides</taxon>
    </lineage>
</organism>
<keyword evidence="4" id="KW-1185">Reference proteome</keyword>
<dbReference type="InterPro" id="IPR008962">
    <property type="entry name" value="PapD-like_sf"/>
</dbReference>
<dbReference type="InterPro" id="IPR000535">
    <property type="entry name" value="MSP_dom"/>
</dbReference>
<protein>
    <recommendedName>
        <fullName evidence="1">Major sperm protein</fullName>
    </recommendedName>
</protein>
<evidence type="ECO:0000256" key="1">
    <source>
        <dbReference type="RuleBase" id="RU003425"/>
    </source>
</evidence>
<accession>A0A0N4ZTB9</accession>
<dbReference type="PROSITE" id="PS50202">
    <property type="entry name" value="MSP"/>
    <property type="match status" value="1"/>
</dbReference>
<keyword evidence="1" id="KW-0963">Cytoplasm</keyword>
<dbReference type="Gene3D" id="2.60.40.10">
    <property type="entry name" value="Immunoglobulins"/>
    <property type="match status" value="1"/>
</dbReference>
<comment type="function">
    <text evidence="1">Central component in molecular interactions underlying sperm crawling. Forms an extensive filament system that extends from sperm villipoda, along the leading edge of the pseudopod.</text>
</comment>
<dbReference type="Pfam" id="PF00635">
    <property type="entry name" value="Motile_Sperm"/>
    <property type="match status" value="1"/>
</dbReference>